<dbReference type="STRING" id="5288.A0A5C5G259"/>
<comment type="function">
    <text evidence="6">Component of the ERMES/MDM complex, which serves as a molecular tether to connect the endoplasmic reticulum and mitochondria. Components of this complex are involved in the control of mitochondrial shape and protein biogenesis and may function in phospholipid exchange. MDM10 is involved in the late assembly steps of the general translocase of the mitochondrial outer membrane (TOM complex). Functions in the TOM40-specific route of the assembly of outer membrane beta-barrel proteins, including the association of TOM40 with the receptor TOM22 and small TOM proteins. Can associate with the SAM(core) complex as well as the MDM12-MMM1 complex, both involved in late steps of the major beta-barrel assembly pathway, that is responsible for biogenesis of all outer membrane beta-barrel proteins. May act as a switch that shuttles between both complexes and channels precursor proteins into the TOM40-specific pathway. Plays a role in mitochondrial morphology and in the inheritance of mitochondria.</text>
</comment>
<comment type="caution">
    <text evidence="8">The sequence shown here is derived from an EMBL/GenBank/DDBJ whole genome shotgun (WGS) entry which is preliminary data.</text>
</comment>
<keyword evidence="5 6" id="KW-0472">Membrane</keyword>
<organism evidence="8 9">
    <name type="scientific">Rhodotorula diobovata</name>
    <dbReference type="NCBI Taxonomy" id="5288"/>
    <lineage>
        <taxon>Eukaryota</taxon>
        <taxon>Fungi</taxon>
        <taxon>Dikarya</taxon>
        <taxon>Basidiomycota</taxon>
        <taxon>Pucciniomycotina</taxon>
        <taxon>Microbotryomycetes</taxon>
        <taxon>Sporidiobolales</taxon>
        <taxon>Sporidiobolaceae</taxon>
        <taxon>Rhodotorula</taxon>
    </lineage>
</organism>
<comment type="subunit">
    <text evidence="6">Component of the ER-mitochondria encounter structure (ERMES) or MDM complex, composed of MMM1, MDM10, MDM12 and MDM34. Associates with the mitochondrial outer membrane sorting assembly machinery SAM(core) complex.</text>
</comment>
<dbReference type="GO" id="GO:0032865">
    <property type="term" value="C:ERMES complex"/>
    <property type="evidence" value="ECO:0007669"/>
    <property type="project" value="UniProtKB-UniRule"/>
</dbReference>
<proteinExistence type="inferred from homology"/>
<keyword evidence="3 6" id="KW-1000">Mitochondrion outer membrane</keyword>
<keyword evidence="1 6" id="KW-1134">Transmembrane beta strand</keyword>
<dbReference type="GO" id="GO:0051654">
    <property type="term" value="P:establishment of mitochondrion localization"/>
    <property type="evidence" value="ECO:0007669"/>
    <property type="project" value="TreeGrafter"/>
</dbReference>
<evidence type="ECO:0000256" key="7">
    <source>
        <dbReference type="SAM" id="MobiDB-lite"/>
    </source>
</evidence>
<evidence type="ECO:0000313" key="9">
    <source>
        <dbReference type="Proteomes" id="UP000311382"/>
    </source>
</evidence>
<evidence type="ECO:0000313" key="8">
    <source>
        <dbReference type="EMBL" id="TNY23220.1"/>
    </source>
</evidence>
<dbReference type="AlphaFoldDB" id="A0A5C5G259"/>
<name>A0A5C5G259_9BASI</name>
<keyword evidence="2 6" id="KW-0812">Transmembrane</keyword>
<dbReference type="GO" id="GO:1990456">
    <property type="term" value="P:mitochondrion-endoplasmic reticulum membrane tethering"/>
    <property type="evidence" value="ECO:0007669"/>
    <property type="project" value="UniProtKB-UniRule"/>
</dbReference>
<comment type="similarity">
    <text evidence="6">Belongs to the MDM10 family.</text>
</comment>
<evidence type="ECO:0000256" key="3">
    <source>
        <dbReference type="ARBA" id="ARBA00022787"/>
    </source>
</evidence>
<evidence type="ECO:0000256" key="6">
    <source>
        <dbReference type="HAMAP-Rule" id="MF_03102"/>
    </source>
</evidence>
<dbReference type="GO" id="GO:0045040">
    <property type="term" value="P:protein insertion into mitochondrial outer membrane"/>
    <property type="evidence" value="ECO:0007669"/>
    <property type="project" value="UniProtKB-UniRule"/>
</dbReference>
<comment type="domain">
    <text evidence="6">Lacks alpha-helical transmembrane segments, suggesting that it resides in the membrane via beta-sheet conformations similar to those predicted for other outer membrane proteins and porin.</text>
</comment>
<comment type="subcellular location">
    <subcellularLocation>
        <location evidence="6">Mitochondrion outer membrane</location>
        <topology evidence="6">Multi-pass membrane protein</topology>
    </subcellularLocation>
    <text evidence="6">The ERMES/MDM complex localizes to a few discrete foci (around 10 per single cell), that represent mitochondria-endoplasmic reticulum junctions. These foci are often found next to mtDNA nucleoids.</text>
</comment>
<evidence type="ECO:0000256" key="1">
    <source>
        <dbReference type="ARBA" id="ARBA00022452"/>
    </source>
</evidence>
<feature type="region of interest" description="Disordered" evidence="7">
    <location>
        <begin position="306"/>
        <end position="329"/>
    </location>
</feature>
<evidence type="ECO:0000256" key="2">
    <source>
        <dbReference type="ARBA" id="ARBA00022692"/>
    </source>
</evidence>
<dbReference type="OrthoDB" id="2103793at2759"/>
<gene>
    <name evidence="6" type="primary">MDM10</name>
    <name evidence="8" type="ORF">DMC30DRAFT_57646</name>
</gene>
<dbReference type="InterPro" id="IPR027539">
    <property type="entry name" value="Mdm10"/>
</dbReference>
<dbReference type="EMBL" id="SOZI01000014">
    <property type="protein sequence ID" value="TNY23220.1"/>
    <property type="molecule type" value="Genomic_DNA"/>
</dbReference>
<protein>
    <recommendedName>
        <fullName evidence="6">Mitochondrial distribution and morphology protein 10</fullName>
    </recommendedName>
    <alternativeName>
        <fullName evidence="6">Mitochondrial inheritance component MDM10</fullName>
    </alternativeName>
</protein>
<sequence>MGSRPQLAPPMSQQAAYLLREFFEATHWNSWDNHYASFTHPSRQLLDFVVPSGLHLSTSSRPTLGLTPGLTLSSLVPEAVPTYPPTPAPVLGPPGTALLAGQLSYLFTSAPLFPTSSRRAAQAPARIRFKDVVQSFPLGSVPARPQLREDALPTWSGGERVDRADYLLYGRLYAPSPRLDALYVHRLAPTLQALVSLITVPSPAPAPTLSWESPDALASLSASASTTTAAASAPATTATSGPLARLSELELKLQQDTGRWTAEYSYAVGDGMWGVRGLYNFGRWGAPGGCAPSVADDHHQGAAAARETGAVDGGRDAHAAVDGEDEDETLNGLKGRWSAGGEIYFSAQERSAGVSTGVRFATIPESAGGPPQPPTYITATLNPIMGQLSTAYAVQVGRDASLASRFDFNLYSYDAEVTVGGEWFYRRVPPKKEERDEPAPALATFDAFGRGADDDETRLRKRNLDAEDEVLGVLKLRASTSSMLAFLWEGRLGDFLVSAGLVADLRQATLSRGRVSPISSVGVSLSYWA</sequence>
<keyword evidence="4 6" id="KW-0496">Mitochondrion</keyword>
<dbReference type="Pfam" id="PF12519">
    <property type="entry name" value="MDM10"/>
    <property type="match status" value="2"/>
</dbReference>
<evidence type="ECO:0000256" key="5">
    <source>
        <dbReference type="ARBA" id="ARBA00023136"/>
    </source>
</evidence>
<evidence type="ECO:0000256" key="4">
    <source>
        <dbReference type="ARBA" id="ARBA00023128"/>
    </source>
</evidence>
<keyword evidence="9" id="KW-1185">Reference proteome</keyword>
<reference evidence="8 9" key="1">
    <citation type="submission" date="2019-03" db="EMBL/GenBank/DDBJ databases">
        <title>Rhodosporidium diobovatum UCD-FST 08-225 genome sequencing, assembly, and annotation.</title>
        <authorList>
            <person name="Fakankun I.U."/>
            <person name="Fristensky B."/>
            <person name="Levin D.B."/>
        </authorList>
    </citation>
    <scope>NUCLEOTIDE SEQUENCE [LARGE SCALE GENOMIC DNA]</scope>
    <source>
        <strain evidence="8 9">UCD-FST 08-225</strain>
    </source>
</reference>
<accession>A0A5C5G259</accession>
<dbReference type="Proteomes" id="UP000311382">
    <property type="component" value="Unassembled WGS sequence"/>
</dbReference>
<dbReference type="GO" id="GO:0015914">
    <property type="term" value="P:phospholipid transport"/>
    <property type="evidence" value="ECO:0007669"/>
    <property type="project" value="TreeGrafter"/>
</dbReference>
<dbReference type="GO" id="GO:0070096">
    <property type="term" value="P:mitochondrial outer membrane translocase complex assembly"/>
    <property type="evidence" value="ECO:0007669"/>
    <property type="project" value="UniProtKB-UniRule"/>
</dbReference>
<dbReference type="HAMAP" id="MF_03102">
    <property type="entry name" value="Mdm10"/>
    <property type="match status" value="1"/>
</dbReference>
<dbReference type="PANTHER" id="PTHR28035:SF1">
    <property type="entry name" value="MITOCHONDRIAL DISTRIBUTION AND MORPHOLOGY PROTEIN 10"/>
    <property type="match status" value="1"/>
</dbReference>
<dbReference type="PANTHER" id="PTHR28035">
    <property type="entry name" value="MITOCHONDRIAL DISTRIBUTION AND MORPHOLOGY PROTEIN 10"/>
    <property type="match status" value="1"/>
</dbReference>
<dbReference type="GO" id="GO:0001401">
    <property type="term" value="C:SAM complex"/>
    <property type="evidence" value="ECO:0007669"/>
    <property type="project" value="TreeGrafter"/>
</dbReference>